<name>A0ABN5RF48_BORGP</name>
<protein>
    <submittedName>
        <fullName evidence="1">Uncharacterized protein</fullName>
    </submittedName>
</protein>
<evidence type="ECO:0000313" key="2">
    <source>
        <dbReference type="Proteomes" id="UP000274630"/>
    </source>
</evidence>
<accession>A0ABN5RF48</accession>
<organism evidence="1 2">
    <name type="scientific">Borrelia garinii subsp. bavariensis (strain ATCC BAA-2496 / DSM 23469 / PBi)</name>
    <name type="common">Borreliella bavariensis</name>
    <dbReference type="NCBI Taxonomy" id="290434"/>
    <lineage>
        <taxon>Bacteria</taxon>
        <taxon>Pseudomonadati</taxon>
        <taxon>Spirochaetota</taxon>
        <taxon>Spirochaetia</taxon>
        <taxon>Spirochaetales</taxon>
        <taxon>Borreliaceae</taxon>
        <taxon>Borreliella</taxon>
    </lineage>
</organism>
<dbReference type="EMBL" id="CP028872">
    <property type="protein sequence ID" value="AZA27111.1"/>
    <property type="molecule type" value="Genomic_DNA"/>
</dbReference>
<dbReference type="Proteomes" id="UP000274630">
    <property type="component" value="Chromosome"/>
</dbReference>
<reference evidence="2" key="1">
    <citation type="submission" date="2018-04" db="EMBL/GenBank/DDBJ databases">
        <title>Whole Genome Assembly of Borrelia bavariensis PBi.</title>
        <authorList>
            <person name="Margos G."/>
        </authorList>
    </citation>
    <scope>NUCLEOTIDE SEQUENCE [LARGE SCALE GENOMIC DNA]</scope>
    <source>
        <strain evidence="2">PBi</strain>
    </source>
</reference>
<gene>
    <name evidence="1" type="ORF">DB299_01355</name>
</gene>
<keyword evidence="2" id="KW-1185">Reference proteome</keyword>
<evidence type="ECO:0000313" key="1">
    <source>
        <dbReference type="EMBL" id="AZA27111.1"/>
    </source>
</evidence>
<sequence>MFGVNKNFNDLGWSIIHSDYTDLKAIPFVLLQCFSICLCKSLDFLFGEVHVFIKCVKKK</sequence>
<proteinExistence type="predicted"/>